<proteinExistence type="predicted"/>
<keyword evidence="1" id="KW-0812">Transmembrane</keyword>
<feature type="transmembrane region" description="Helical" evidence="1">
    <location>
        <begin position="100"/>
        <end position="121"/>
    </location>
</feature>
<reference evidence="2" key="1">
    <citation type="journal article" date="2021" name="Proc. Natl. Acad. Sci. U.S.A.">
        <title>A Catalog of Tens of Thousands of Viruses from Human Metagenomes Reveals Hidden Associations with Chronic Diseases.</title>
        <authorList>
            <person name="Tisza M.J."/>
            <person name="Buck C.B."/>
        </authorList>
    </citation>
    <scope>NUCLEOTIDE SEQUENCE</scope>
    <source>
        <strain evidence="2">Ct6rT12</strain>
    </source>
</reference>
<protein>
    <submittedName>
        <fullName evidence="2">DNA binding protein</fullName>
    </submittedName>
</protein>
<dbReference type="SUPFAM" id="SSF46785">
    <property type="entry name" value="Winged helix' DNA-binding domain"/>
    <property type="match status" value="1"/>
</dbReference>
<keyword evidence="1" id="KW-1133">Transmembrane helix</keyword>
<keyword evidence="1" id="KW-0472">Membrane</keyword>
<accession>A0A8S5V9C5</accession>
<name>A0A8S5V9C5_9CAUD</name>
<sequence length="128" mass="15665">MTIEPIDLKILYYLSAKPDYLHFIYVKHKFSKEKYHIVYRLSLLEDEGYICKKYSFESDGYPHLVTNKNNPFYFLTDKGYKYVIDHKYSHRLWITFIKEFLIKNISHSIVSIIIFIICRYIEIKFFKK</sequence>
<evidence type="ECO:0000256" key="1">
    <source>
        <dbReference type="SAM" id="Phobius"/>
    </source>
</evidence>
<dbReference type="InterPro" id="IPR036390">
    <property type="entry name" value="WH_DNA-bd_sf"/>
</dbReference>
<dbReference type="EMBL" id="BK016227">
    <property type="protein sequence ID" value="DAG03353.1"/>
    <property type="molecule type" value="Genomic_DNA"/>
</dbReference>
<organism evidence="2">
    <name type="scientific">Siphoviridae sp. ct6rT12</name>
    <dbReference type="NCBI Taxonomy" id="2825346"/>
    <lineage>
        <taxon>Viruses</taxon>
        <taxon>Duplodnaviria</taxon>
        <taxon>Heunggongvirae</taxon>
        <taxon>Uroviricota</taxon>
        <taxon>Caudoviricetes</taxon>
    </lineage>
</organism>
<evidence type="ECO:0000313" key="2">
    <source>
        <dbReference type="EMBL" id="DAG03353.1"/>
    </source>
</evidence>